<proteinExistence type="predicted"/>
<dbReference type="EnsemblMetazoa" id="GAUT005900-RA">
    <property type="protein sequence ID" value="GAUT005900-PA"/>
    <property type="gene ID" value="GAUT005900"/>
</dbReference>
<sequence length="219" mass="24987">MSKSNRGSQLFNKSKTLDIVAEHITRRKPKMKIRTEEKYIEEVVKIIKRDFVPDVEQVYGRDKNSKAFRRKRAAIVAGQIRSALFEATNSVLIWSAEDDSDYGCGERNWFVKKSNAVNNEITSASDAHSIDPFVQLYISKDTNDIYTFTEIMQVATQELKQKFAKLLISSLWSPLVTFAKKECITDGLLQIPKRILNLTDGLLHIPTNIKSENSLLTDD</sequence>
<dbReference type="VEuPathDB" id="VectorBase:GAUT005900"/>
<dbReference type="AlphaFoldDB" id="A0A1A9UIE1"/>
<reference evidence="1" key="1">
    <citation type="submission" date="2020-05" db="UniProtKB">
        <authorList>
            <consortium name="EnsemblMetazoa"/>
        </authorList>
    </citation>
    <scope>IDENTIFICATION</scope>
    <source>
        <strain evidence="1">TTRI</strain>
    </source>
</reference>
<name>A0A1A9UIE1_GLOAU</name>
<dbReference type="STRING" id="7395.A0A1A9UIE1"/>
<protein>
    <submittedName>
        <fullName evidence="1">Uncharacterized protein</fullName>
    </submittedName>
</protein>
<dbReference type="Proteomes" id="UP000078200">
    <property type="component" value="Unassembled WGS sequence"/>
</dbReference>
<accession>A0A1A9UIE1</accession>
<keyword evidence="2" id="KW-1185">Reference proteome</keyword>
<evidence type="ECO:0000313" key="1">
    <source>
        <dbReference type="EnsemblMetazoa" id="GAUT005900-PA"/>
    </source>
</evidence>
<evidence type="ECO:0000313" key="2">
    <source>
        <dbReference type="Proteomes" id="UP000078200"/>
    </source>
</evidence>
<organism evidence="1 2">
    <name type="scientific">Glossina austeni</name>
    <name type="common">Savannah tsetse fly</name>
    <dbReference type="NCBI Taxonomy" id="7395"/>
    <lineage>
        <taxon>Eukaryota</taxon>
        <taxon>Metazoa</taxon>
        <taxon>Ecdysozoa</taxon>
        <taxon>Arthropoda</taxon>
        <taxon>Hexapoda</taxon>
        <taxon>Insecta</taxon>
        <taxon>Pterygota</taxon>
        <taxon>Neoptera</taxon>
        <taxon>Endopterygota</taxon>
        <taxon>Diptera</taxon>
        <taxon>Brachycera</taxon>
        <taxon>Muscomorpha</taxon>
        <taxon>Hippoboscoidea</taxon>
        <taxon>Glossinidae</taxon>
        <taxon>Glossina</taxon>
    </lineage>
</organism>